<dbReference type="InterPro" id="IPR010614">
    <property type="entry name" value="RAD3-like_helicase_DEAD"/>
</dbReference>
<dbReference type="SMART" id="SM00488">
    <property type="entry name" value="DEXDc2"/>
    <property type="match status" value="1"/>
</dbReference>
<protein>
    <submittedName>
        <fullName evidence="6">Helicase</fullName>
    </submittedName>
</protein>
<feature type="region of interest" description="Disordered" evidence="4">
    <location>
        <begin position="259"/>
        <end position="279"/>
    </location>
</feature>
<feature type="compositionally biased region" description="Basic and acidic residues" evidence="4">
    <location>
        <begin position="154"/>
        <end position="224"/>
    </location>
</feature>
<dbReference type="Proteomes" id="UP000221165">
    <property type="component" value="Unassembled WGS sequence"/>
</dbReference>
<dbReference type="VEuPathDB" id="ToxoDB:CSUI_004438"/>
<feature type="compositionally biased region" description="Acidic residues" evidence="4">
    <location>
        <begin position="227"/>
        <end position="239"/>
    </location>
</feature>
<keyword evidence="6" id="KW-0347">Helicase</keyword>
<evidence type="ECO:0000259" key="5">
    <source>
        <dbReference type="PROSITE" id="PS51193"/>
    </source>
</evidence>
<evidence type="ECO:0000256" key="1">
    <source>
        <dbReference type="ARBA" id="ARBA00022741"/>
    </source>
</evidence>
<organism evidence="6 7">
    <name type="scientific">Cystoisospora suis</name>
    <dbReference type="NCBI Taxonomy" id="483139"/>
    <lineage>
        <taxon>Eukaryota</taxon>
        <taxon>Sar</taxon>
        <taxon>Alveolata</taxon>
        <taxon>Apicomplexa</taxon>
        <taxon>Conoidasida</taxon>
        <taxon>Coccidia</taxon>
        <taxon>Eucoccidiorida</taxon>
        <taxon>Eimeriorina</taxon>
        <taxon>Sarcocystidae</taxon>
        <taxon>Cystoisospora</taxon>
    </lineage>
</organism>
<dbReference type="InterPro" id="IPR014013">
    <property type="entry name" value="Helic_SF1/SF2_ATP-bd_DinG/Rad3"/>
</dbReference>
<dbReference type="InterPro" id="IPR006554">
    <property type="entry name" value="Helicase-like_DEXD_c2"/>
</dbReference>
<evidence type="ECO:0000256" key="4">
    <source>
        <dbReference type="SAM" id="MobiDB-lite"/>
    </source>
</evidence>
<reference evidence="6 7" key="1">
    <citation type="journal article" date="2017" name="Int. J. Parasitol.">
        <title>The genome of the protozoan parasite Cystoisospora suis and a reverse vaccinology approach to identify vaccine candidates.</title>
        <authorList>
            <person name="Palmieri N."/>
            <person name="Shrestha A."/>
            <person name="Ruttkowski B."/>
            <person name="Beck T."/>
            <person name="Vogl C."/>
            <person name="Tomley F."/>
            <person name="Blake D.P."/>
            <person name="Joachim A."/>
        </authorList>
    </citation>
    <scope>NUCLEOTIDE SEQUENCE [LARGE SCALE GENOMIC DNA]</scope>
    <source>
        <strain evidence="6 7">Wien I</strain>
    </source>
</reference>
<dbReference type="OrthoDB" id="19182at2759"/>
<evidence type="ECO:0000256" key="2">
    <source>
        <dbReference type="ARBA" id="ARBA00022801"/>
    </source>
</evidence>
<keyword evidence="3" id="KW-0067">ATP-binding</keyword>
<dbReference type="GO" id="GO:0003677">
    <property type="term" value="F:DNA binding"/>
    <property type="evidence" value="ECO:0007669"/>
    <property type="project" value="InterPro"/>
</dbReference>
<feature type="compositionally biased region" description="Low complexity" evidence="4">
    <location>
        <begin position="96"/>
        <end position="107"/>
    </location>
</feature>
<keyword evidence="2" id="KW-0378">Hydrolase</keyword>
<feature type="region of interest" description="Disordered" evidence="4">
    <location>
        <begin position="789"/>
        <end position="827"/>
    </location>
</feature>
<dbReference type="Gene3D" id="3.40.50.300">
    <property type="entry name" value="P-loop containing nucleotide triphosphate hydrolases"/>
    <property type="match status" value="1"/>
</dbReference>
<feature type="region of interest" description="Disordered" evidence="4">
    <location>
        <begin position="96"/>
        <end position="124"/>
    </location>
</feature>
<name>A0A2C6KBI1_9APIC</name>
<keyword evidence="1" id="KW-0547">Nucleotide-binding</keyword>
<dbReference type="InterPro" id="IPR027417">
    <property type="entry name" value="P-loop_NTPase"/>
</dbReference>
<dbReference type="AlphaFoldDB" id="A0A2C6KBI1"/>
<dbReference type="PROSITE" id="PS51193">
    <property type="entry name" value="HELICASE_ATP_BIND_2"/>
    <property type="match status" value="1"/>
</dbReference>
<comment type="caution">
    <text evidence="6">The sequence shown here is derived from an EMBL/GenBank/DDBJ whole genome shotgun (WGS) entry which is preliminary data.</text>
</comment>
<accession>A0A2C6KBI1</accession>
<dbReference type="GO" id="GO:0016818">
    <property type="term" value="F:hydrolase activity, acting on acid anhydrides, in phosphorus-containing anhydrides"/>
    <property type="evidence" value="ECO:0007669"/>
    <property type="project" value="InterPro"/>
</dbReference>
<feature type="compositionally biased region" description="Basic residues" evidence="4">
    <location>
        <begin position="817"/>
        <end position="827"/>
    </location>
</feature>
<dbReference type="GO" id="GO:0003678">
    <property type="term" value="F:DNA helicase activity"/>
    <property type="evidence" value="ECO:0007669"/>
    <property type="project" value="InterPro"/>
</dbReference>
<feature type="domain" description="Helicase ATP-binding" evidence="5">
    <location>
        <begin position="219"/>
        <end position="560"/>
    </location>
</feature>
<dbReference type="Pfam" id="PF06733">
    <property type="entry name" value="DEAD_2"/>
    <property type="match status" value="2"/>
</dbReference>
<feature type="compositionally biased region" description="Low complexity" evidence="4">
    <location>
        <begin position="701"/>
        <end position="721"/>
    </location>
</feature>
<feature type="region of interest" description="Disordered" evidence="4">
    <location>
        <begin position="1"/>
        <end position="42"/>
    </location>
</feature>
<feature type="compositionally biased region" description="Basic and acidic residues" evidence="4">
    <location>
        <begin position="7"/>
        <end position="18"/>
    </location>
</feature>
<dbReference type="EMBL" id="MIGC01002072">
    <property type="protein sequence ID" value="PHJ21711.1"/>
    <property type="molecule type" value="Genomic_DNA"/>
</dbReference>
<evidence type="ECO:0000256" key="3">
    <source>
        <dbReference type="ARBA" id="ARBA00022840"/>
    </source>
</evidence>
<dbReference type="GO" id="GO:0034085">
    <property type="term" value="P:establishment of sister chromatid cohesion"/>
    <property type="evidence" value="ECO:0007669"/>
    <property type="project" value="TreeGrafter"/>
</dbReference>
<dbReference type="GO" id="GO:0005524">
    <property type="term" value="F:ATP binding"/>
    <property type="evidence" value="ECO:0007669"/>
    <property type="project" value="UniProtKB-KW"/>
</dbReference>
<dbReference type="GO" id="GO:0005634">
    <property type="term" value="C:nucleus"/>
    <property type="evidence" value="ECO:0007669"/>
    <property type="project" value="TreeGrafter"/>
</dbReference>
<gene>
    <name evidence="6" type="ORF">CSUI_004438</name>
</gene>
<dbReference type="InterPro" id="IPR045028">
    <property type="entry name" value="DinG/Rad3-like"/>
</dbReference>
<feature type="region of interest" description="Disordered" evidence="4">
    <location>
        <begin position="683"/>
        <end position="721"/>
    </location>
</feature>
<feature type="non-terminal residue" evidence="6">
    <location>
        <position position="839"/>
    </location>
</feature>
<dbReference type="PANTHER" id="PTHR11472:SF41">
    <property type="entry name" value="ATP-DEPENDENT DNA HELICASE DDX11-RELATED"/>
    <property type="match status" value="1"/>
</dbReference>
<dbReference type="GeneID" id="94427840"/>
<evidence type="ECO:0000313" key="6">
    <source>
        <dbReference type="EMBL" id="PHJ21711.1"/>
    </source>
</evidence>
<dbReference type="RefSeq" id="XP_067923391.1">
    <property type="nucleotide sequence ID" value="XM_068064629.1"/>
</dbReference>
<sequence>MIVENLTKSEKGGGREQGGEGGEQENRGQSNGTSKGGVKPLRKKVPSWVSSAYRDQQKSEAQFFLKEFEDLYLHRLQRARKLRERLRELNLQENLQPQTCSSFSSSRLSRDDRRTSLDASVKSPISTKRKKFPIAFEEKIKERERYLRLGSHTQQREGATRGEEGIQKTHQIEKTYLPYKDRHLESSEAWKRRRKQGENEERKSSLQEEKSRRHLWHLERRTQEESPSSEEEQEEESFLIDDHFSDKEKEDLSKYTTSFTSDRGVPLSSHAAMTRDPGGDSSYTRNLIASIHPSGDLGNLLQVQNTLKKKTQIIICSRSHSQLAQYMEEIERMKRLSPQNIFLSRLSAVLLAGRNKLCIHPEISSEARREREKGEQGEEEVLYQDLAEGCNLLVEKKKCPLYSNRDLLTDLILTECMNIEDLRTAGDFTSGVCACPYYSAKQAGREADCFRAREIQLLFFSLNPLLSKVCSSLLKVLLVPTTSLLSEHHRLALDIDVGESIVVLDEAHHVPSFIAKTCSALLERQTLEDSICTLRNYLERYRDRVHARVCHSLEQLLRFSLTLYDGLKRMEEQDEEEEMRKKTSLNSSFFSTYQKVEKETYEKKKDEERKENSAKEKGEREDYCFFSSSSSGVYTPCEFLQAMNLIHFTFSDLVTFLRHPLIQPCRKLRGFILSQKEKRKKQLSKAHLSCPRHPSSSRDTSPPSQISLSSTSSPSLHSGVSPDVIKKSLYKSTQKIEENERKKETEENTIRLSQCHASCIYTLRGFLEAFLMAGTEDRLLVRFACHEEEKQEEEEKEKKRKKGEDEKERELEERKENKKMKSAKRKKFSAVQVICLDIG</sequence>
<feature type="compositionally biased region" description="Basic and acidic residues" evidence="4">
    <location>
        <begin position="802"/>
        <end position="816"/>
    </location>
</feature>
<feature type="region of interest" description="Disordered" evidence="4">
    <location>
        <begin position="147"/>
        <end position="243"/>
    </location>
</feature>
<dbReference type="PANTHER" id="PTHR11472">
    <property type="entry name" value="DNA REPAIR DEAD HELICASE RAD3/XP-D SUBFAMILY MEMBER"/>
    <property type="match status" value="1"/>
</dbReference>
<proteinExistence type="predicted"/>
<keyword evidence="7" id="KW-1185">Reference proteome</keyword>
<evidence type="ECO:0000313" key="7">
    <source>
        <dbReference type="Proteomes" id="UP000221165"/>
    </source>
</evidence>